<keyword evidence="6" id="KW-0966">Cell projection</keyword>
<dbReference type="Proteomes" id="UP000580043">
    <property type="component" value="Unassembled WGS sequence"/>
</dbReference>
<keyword evidence="7" id="KW-1185">Reference proteome</keyword>
<comment type="function">
    <text evidence="4">Involved in the assembly process of the P-ring formation. It may associate with FlgF on the rod constituting a structure essential for the P-ring assembly or may act as a modulator protein for the P-ring assembly.</text>
</comment>
<keyword evidence="4" id="KW-1005">Bacterial flagellum biogenesis</keyword>
<evidence type="ECO:0000256" key="4">
    <source>
        <dbReference type="RuleBase" id="RU362063"/>
    </source>
</evidence>
<evidence type="ECO:0000256" key="3">
    <source>
        <dbReference type="ARBA" id="ARBA00022764"/>
    </source>
</evidence>
<feature type="signal peptide" evidence="4">
    <location>
        <begin position="1"/>
        <end position="22"/>
    </location>
</feature>
<feature type="domain" description="SAF" evidence="5">
    <location>
        <begin position="105"/>
        <end position="167"/>
    </location>
</feature>
<dbReference type="Pfam" id="PF17656">
    <property type="entry name" value="ChapFlgA_N"/>
    <property type="match status" value="1"/>
</dbReference>
<dbReference type="PANTHER" id="PTHR36307:SF1">
    <property type="entry name" value="FLAGELLA BASAL BODY P-RING FORMATION PROTEIN FLGA"/>
    <property type="match status" value="1"/>
</dbReference>
<dbReference type="PANTHER" id="PTHR36307">
    <property type="entry name" value="FLAGELLA BASAL BODY P-RING FORMATION PROTEIN FLGA"/>
    <property type="match status" value="1"/>
</dbReference>
<evidence type="ECO:0000259" key="5">
    <source>
        <dbReference type="SMART" id="SM00858"/>
    </source>
</evidence>
<dbReference type="Gene3D" id="3.90.1210.10">
    <property type="entry name" value="Antifreeze-like/N-acetylneuraminic acid synthase C-terminal domain"/>
    <property type="match status" value="1"/>
</dbReference>
<dbReference type="Pfam" id="PF13144">
    <property type="entry name" value="ChapFlgA"/>
    <property type="match status" value="1"/>
</dbReference>
<dbReference type="GO" id="GO:0042597">
    <property type="term" value="C:periplasmic space"/>
    <property type="evidence" value="ECO:0007669"/>
    <property type="project" value="UniProtKB-SubCell"/>
</dbReference>
<gene>
    <name evidence="6" type="primary">flgA</name>
    <name evidence="6" type="ORF">HHL15_21170</name>
</gene>
<dbReference type="NCBIfam" id="TIGR03170">
    <property type="entry name" value="flgA_cterm"/>
    <property type="match status" value="1"/>
</dbReference>
<comment type="similarity">
    <text evidence="4">Belongs to the FlgA family.</text>
</comment>
<dbReference type="EMBL" id="JABBGA010000024">
    <property type="protein sequence ID" value="NML28278.1"/>
    <property type="molecule type" value="Genomic_DNA"/>
</dbReference>
<dbReference type="AlphaFoldDB" id="A0A848G7N1"/>
<dbReference type="SMART" id="SM00858">
    <property type="entry name" value="SAF"/>
    <property type="match status" value="1"/>
</dbReference>
<evidence type="ECO:0000313" key="6">
    <source>
        <dbReference type="EMBL" id="NML28278.1"/>
    </source>
</evidence>
<keyword evidence="6" id="KW-0969">Cilium</keyword>
<name>A0A848G7N1_9RHOO</name>
<comment type="caution">
    <text evidence="6">The sequence shown here is derived from an EMBL/GenBank/DDBJ whole genome shotgun (WGS) entry which is preliminary data.</text>
</comment>
<evidence type="ECO:0000256" key="1">
    <source>
        <dbReference type="ARBA" id="ARBA00004418"/>
    </source>
</evidence>
<dbReference type="CDD" id="cd11614">
    <property type="entry name" value="SAF_CpaB_FlgA_like"/>
    <property type="match status" value="1"/>
</dbReference>
<proteinExistence type="inferred from homology"/>
<dbReference type="InterPro" id="IPR039246">
    <property type="entry name" value="Flagellar_FlgA"/>
</dbReference>
<keyword evidence="6" id="KW-0282">Flagellum</keyword>
<accession>A0A848G7N1</accession>
<feature type="chain" id="PRO_5033095503" description="Flagella basal body P-ring formation protein FlgA" evidence="4">
    <location>
        <begin position="23"/>
        <end position="230"/>
    </location>
</feature>
<keyword evidence="3 4" id="KW-0574">Periplasm</keyword>
<comment type="subcellular location">
    <subcellularLocation>
        <location evidence="1 4">Periplasm</location>
    </subcellularLocation>
</comment>
<evidence type="ECO:0000256" key="2">
    <source>
        <dbReference type="ARBA" id="ARBA00022729"/>
    </source>
</evidence>
<protein>
    <recommendedName>
        <fullName evidence="4">Flagella basal body P-ring formation protein FlgA</fullName>
    </recommendedName>
</protein>
<dbReference type="RefSeq" id="WP_169147807.1">
    <property type="nucleotide sequence ID" value="NZ_JABBGA010000024.1"/>
</dbReference>
<dbReference type="Gene3D" id="2.30.30.760">
    <property type="match status" value="1"/>
</dbReference>
<keyword evidence="2 4" id="KW-0732">Signal</keyword>
<reference evidence="6 7" key="1">
    <citation type="submission" date="2020-04" db="EMBL/GenBank/DDBJ databases">
        <title>Zoogloea sp. G-4-1-14 isolated from soil.</title>
        <authorList>
            <person name="Dahal R.H."/>
        </authorList>
    </citation>
    <scope>NUCLEOTIDE SEQUENCE [LARGE SCALE GENOMIC DNA]</scope>
    <source>
        <strain evidence="6 7">G-4-1-14</strain>
    </source>
</reference>
<dbReference type="GO" id="GO:0044780">
    <property type="term" value="P:bacterial-type flagellum assembly"/>
    <property type="evidence" value="ECO:0007669"/>
    <property type="project" value="InterPro"/>
</dbReference>
<evidence type="ECO:0000313" key="7">
    <source>
        <dbReference type="Proteomes" id="UP000580043"/>
    </source>
</evidence>
<dbReference type="InterPro" id="IPR013974">
    <property type="entry name" value="SAF"/>
</dbReference>
<sequence>MPRLLAIALLGTLLHLAPIAEARQDPAPVRAEVARFLDTETRSLPGEVRIQVGEFRADNQLAPCVQFESFLPGGVRPWGRISVGIRCLAPSPWSAYVPAEIKVMGLYLVTTAPVTAGQILGPADIRRESGELTAQAVDVLTDPSQAVGHAAKVSLAGGRPLAASHLRLPPAVVQGQPVKVISRGPGFQVANDGTALSSAADGQGAQVRLATGQVVRGTARSGGIVEITLP</sequence>
<dbReference type="InterPro" id="IPR041231">
    <property type="entry name" value="FlgA_N"/>
</dbReference>
<dbReference type="InterPro" id="IPR017585">
    <property type="entry name" value="SAF_FlgA"/>
</dbReference>
<organism evidence="6 7">
    <name type="scientific">Zoogloea dura</name>
    <dbReference type="NCBI Taxonomy" id="2728840"/>
    <lineage>
        <taxon>Bacteria</taxon>
        <taxon>Pseudomonadati</taxon>
        <taxon>Pseudomonadota</taxon>
        <taxon>Betaproteobacteria</taxon>
        <taxon>Rhodocyclales</taxon>
        <taxon>Zoogloeaceae</taxon>
        <taxon>Zoogloea</taxon>
    </lineage>
</organism>